<dbReference type="RefSeq" id="WP_196206768.1">
    <property type="nucleotide sequence ID" value="NZ_JADPUN010000422.1"/>
</dbReference>
<gene>
    <name evidence="1" type="ORF">I0C86_41420</name>
</gene>
<evidence type="ECO:0000313" key="1">
    <source>
        <dbReference type="EMBL" id="MBF9135313.1"/>
    </source>
</evidence>
<accession>A0ABS0HA11</accession>
<dbReference type="EMBL" id="JADPUN010000422">
    <property type="protein sequence ID" value="MBF9135313.1"/>
    <property type="molecule type" value="Genomic_DNA"/>
</dbReference>
<comment type="caution">
    <text evidence="1">The sequence shown here is derived from an EMBL/GenBank/DDBJ whole genome shotgun (WGS) entry which is preliminary data.</text>
</comment>
<dbReference type="Proteomes" id="UP000638560">
    <property type="component" value="Unassembled WGS sequence"/>
</dbReference>
<reference evidence="1 2" key="1">
    <citation type="submission" date="2020-11" db="EMBL/GenBank/DDBJ databases">
        <title>A novel isolate from a Black sea contaminated sediment with potential to produce alkanes: Plantactinospora alkalitolerans sp. nov.</title>
        <authorList>
            <person name="Carro L."/>
            <person name="Veyisoglu A."/>
            <person name="Guven K."/>
            <person name="Schumann P."/>
            <person name="Klenk H.-P."/>
            <person name="Sahin N."/>
        </authorList>
    </citation>
    <scope>NUCLEOTIDE SEQUENCE [LARGE SCALE GENOMIC DNA]</scope>
    <source>
        <strain evidence="1 2">S1510</strain>
    </source>
</reference>
<name>A0ABS0HA11_9ACTN</name>
<protein>
    <submittedName>
        <fullName evidence="1">Uncharacterized protein</fullName>
    </submittedName>
</protein>
<sequence>MPFSMRLQTLYLPSTGLRVDQSVAPFALIVDQVPADLGESDRETLHQFGRDAGAAGVLITQATVRLVDDDDETSDGETFVDIDPGPLGVAVAQAVRTHLETQGGTLRGSR</sequence>
<organism evidence="1 2">
    <name type="scientific">Plantactinospora alkalitolerans</name>
    <dbReference type="NCBI Taxonomy" id="2789879"/>
    <lineage>
        <taxon>Bacteria</taxon>
        <taxon>Bacillati</taxon>
        <taxon>Actinomycetota</taxon>
        <taxon>Actinomycetes</taxon>
        <taxon>Micromonosporales</taxon>
        <taxon>Micromonosporaceae</taxon>
        <taxon>Plantactinospora</taxon>
    </lineage>
</organism>
<evidence type="ECO:0000313" key="2">
    <source>
        <dbReference type="Proteomes" id="UP000638560"/>
    </source>
</evidence>
<proteinExistence type="predicted"/>
<keyword evidence="2" id="KW-1185">Reference proteome</keyword>